<dbReference type="EMBL" id="JAJNDB010000003">
    <property type="protein sequence ID" value="MCD2195221.1"/>
    <property type="molecule type" value="Genomic_DNA"/>
</dbReference>
<reference evidence="1 2" key="1">
    <citation type="submission" date="2021-11" db="EMBL/GenBank/DDBJ databases">
        <title>Draft genome sequence of Actinomycetospora sp. SF1 isolated from the rhizosphere soil.</title>
        <authorList>
            <person name="Duangmal K."/>
            <person name="Chantavorakit T."/>
        </authorList>
    </citation>
    <scope>NUCLEOTIDE SEQUENCE [LARGE SCALE GENOMIC DNA]</scope>
    <source>
        <strain evidence="1 2">TBRC 5722</strain>
    </source>
</reference>
<protein>
    <submittedName>
        <fullName evidence="1">Uncharacterized protein</fullName>
    </submittedName>
</protein>
<dbReference type="Proteomes" id="UP001199469">
    <property type="component" value="Unassembled WGS sequence"/>
</dbReference>
<sequence>MANKRLNGVWRSGSGEETWYTGLSLADFEVKGKDLFERDMRMVSLDTNGGISAVWHPGNDGQVCYIGLSRDDFVRHDTECLNEGMRLVSLRVAGGRHDAVWRTGTGRQEIRWTPSIDDLFVTDKQHFNEGMRLQTLQQDFDKGLYYGVWRSDLGTGAQWVRRGIPSNAEFKNEDSRQSAAGLRLCEITSLKGLTGIWRSGTDAAAWALEETFADFSTLEGQHVDAGLRMVNLSVGFV</sequence>
<evidence type="ECO:0000313" key="2">
    <source>
        <dbReference type="Proteomes" id="UP001199469"/>
    </source>
</evidence>
<proteinExistence type="predicted"/>
<keyword evidence="2" id="KW-1185">Reference proteome</keyword>
<accession>A0ABS8PCT1</accession>
<dbReference type="RefSeq" id="WP_230736048.1">
    <property type="nucleotide sequence ID" value="NZ_JAJNDB010000003.1"/>
</dbReference>
<name>A0ABS8PCT1_9PSEU</name>
<gene>
    <name evidence="1" type="ORF">LQ327_17780</name>
</gene>
<evidence type="ECO:0000313" key="1">
    <source>
        <dbReference type="EMBL" id="MCD2195221.1"/>
    </source>
</evidence>
<organism evidence="1 2">
    <name type="scientific">Actinomycetospora endophytica</name>
    <dbReference type="NCBI Taxonomy" id="2291215"/>
    <lineage>
        <taxon>Bacteria</taxon>
        <taxon>Bacillati</taxon>
        <taxon>Actinomycetota</taxon>
        <taxon>Actinomycetes</taxon>
        <taxon>Pseudonocardiales</taxon>
        <taxon>Pseudonocardiaceae</taxon>
        <taxon>Actinomycetospora</taxon>
    </lineage>
</organism>
<comment type="caution">
    <text evidence="1">The sequence shown here is derived from an EMBL/GenBank/DDBJ whole genome shotgun (WGS) entry which is preliminary data.</text>
</comment>